<accession>A0A816NSP9</accession>
<protein>
    <submittedName>
        <fullName evidence="2">(rape) hypothetical protein</fullName>
    </submittedName>
</protein>
<reference evidence="2" key="1">
    <citation type="submission" date="2021-01" db="EMBL/GenBank/DDBJ databases">
        <authorList>
            <consortium name="Genoscope - CEA"/>
            <person name="William W."/>
        </authorList>
    </citation>
    <scope>NUCLEOTIDE SEQUENCE</scope>
</reference>
<dbReference type="AlphaFoldDB" id="A0A816NSP9"/>
<evidence type="ECO:0000313" key="2">
    <source>
        <dbReference type="EMBL" id="CAF2038975.1"/>
    </source>
</evidence>
<feature type="region of interest" description="Disordered" evidence="1">
    <location>
        <begin position="1"/>
        <end position="34"/>
    </location>
</feature>
<evidence type="ECO:0000256" key="1">
    <source>
        <dbReference type="SAM" id="MobiDB-lite"/>
    </source>
</evidence>
<dbReference type="EMBL" id="HG994363">
    <property type="protein sequence ID" value="CAF2038975.1"/>
    <property type="molecule type" value="Genomic_DNA"/>
</dbReference>
<sequence length="80" mass="9178">MKEGRPTTSIKRQEGTNIPVGDIDDHQRRNKPERKQRIWIKKLIPLRVESTEKILPKDGFFLKAFDSCEETQKGGGIGDD</sequence>
<proteinExistence type="predicted"/>
<organism evidence="2">
    <name type="scientific">Brassica napus</name>
    <name type="common">Rape</name>
    <dbReference type="NCBI Taxonomy" id="3708"/>
    <lineage>
        <taxon>Eukaryota</taxon>
        <taxon>Viridiplantae</taxon>
        <taxon>Streptophyta</taxon>
        <taxon>Embryophyta</taxon>
        <taxon>Tracheophyta</taxon>
        <taxon>Spermatophyta</taxon>
        <taxon>Magnoliopsida</taxon>
        <taxon>eudicotyledons</taxon>
        <taxon>Gunneridae</taxon>
        <taxon>Pentapetalae</taxon>
        <taxon>rosids</taxon>
        <taxon>malvids</taxon>
        <taxon>Brassicales</taxon>
        <taxon>Brassicaceae</taxon>
        <taxon>Brassiceae</taxon>
        <taxon>Brassica</taxon>
    </lineage>
</organism>
<name>A0A816NSP9_BRANA</name>
<feature type="compositionally biased region" description="Polar residues" evidence="1">
    <location>
        <begin position="1"/>
        <end position="10"/>
    </location>
</feature>
<gene>
    <name evidence="2" type="ORF">DARMORV10_A09P13350.1</name>
</gene>
<dbReference type="Proteomes" id="UP001295469">
    <property type="component" value="Chromosome A09"/>
</dbReference>